<evidence type="ECO:0000259" key="1">
    <source>
        <dbReference type="Pfam" id="PF01610"/>
    </source>
</evidence>
<evidence type="ECO:0000313" key="2">
    <source>
        <dbReference type="EMBL" id="NKZ23768.1"/>
    </source>
</evidence>
<reference evidence="2 3" key="1">
    <citation type="submission" date="2020-04" db="EMBL/GenBank/DDBJ databases">
        <title>MicrobeNet Type strains.</title>
        <authorList>
            <person name="Nicholson A.C."/>
        </authorList>
    </citation>
    <scope>NUCLEOTIDE SEQUENCE [LARGE SCALE GENOMIC DNA]</scope>
    <source>
        <strain evidence="2 3">CCUG 61472</strain>
    </source>
</reference>
<comment type="caution">
    <text evidence="2">The sequence shown here is derived from an EMBL/GenBank/DDBJ whole genome shotgun (WGS) entry which is preliminary data.</text>
</comment>
<dbReference type="EMBL" id="JAAXPN010000001">
    <property type="protein sequence ID" value="NKZ23768.1"/>
    <property type="molecule type" value="Genomic_DNA"/>
</dbReference>
<name>A0A7X6N4H2_9LACO</name>
<gene>
    <name evidence="2" type="ORF">HF964_02945</name>
</gene>
<dbReference type="Pfam" id="PF01610">
    <property type="entry name" value="DDE_Tnp_ISL3"/>
    <property type="match status" value="1"/>
</dbReference>
<evidence type="ECO:0000313" key="3">
    <source>
        <dbReference type="Proteomes" id="UP000549765"/>
    </source>
</evidence>
<keyword evidence="3" id="KW-1185">Reference proteome</keyword>
<feature type="domain" description="Transposase IS204/IS1001/IS1096/IS1165 DDE" evidence="1">
    <location>
        <begin position="1"/>
        <end position="43"/>
    </location>
</feature>
<protein>
    <submittedName>
        <fullName evidence="2">Transposase</fullName>
    </submittedName>
</protein>
<organism evidence="2 3">
    <name type="scientific">Periweissella fabalis</name>
    <dbReference type="NCBI Taxonomy" id="1070421"/>
    <lineage>
        <taxon>Bacteria</taxon>
        <taxon>Bacillati</taxon>
        <taxon>Bacillota</taxon>
        <taxon>Bacilli</taxon>
        <taxon>Lactobacillales</taxon>
        <taxon>Lactobacillaceae</taxon>
        <taxon>Periweissella</taxon>
    </lineage>
</organism>
<proteinExistence type="predicted"/>
<sequence length="45" mass="5297">MTKARRTIQKVYIEILNNFKYVSSNVPIEGMKNKIKVIKRMGRLS</sequence>
<dbReference type="Proteomes" id="UP000549765">
    <property type="component" value="Unassembled WGS sequence"/>
</dbReference>
<dbReference type="AlphaFoldDB" id="A0A7X6N4H2"/>
<accession>A0A7X6N4H2</accession>
<dbReference type="InterPro" id="IPR002560">
    <property type="entry name" value="Transposase_DDE"/>
</dbReference>